<dbReference type="OMA" id="HENWERS"/>
<evidence type="ECO:0008006" key="3">
    <source>
        <dbReference type="Google" id="ProtNLM"/>
    </source>
</evidence>
<reference evidence="1 2" key="1">
    <citation type="journal article" date="2013" name="Front. Plant Sci.">
        <title>The Reference Genome of the Halophytic Plant Eutrema salsugineum.</title>
        <authorList>
            <person name="Yang R."/>
            <person name="Jarvis D.E."/>
            <person name="Chen H."/>
            <person name="Beilstein M.A."/>
            <person name="Grimwood J."/>
            <person name="Jenkins J."/>
            <person name="Shu S."/>
            <person name="Prochnik S."/>
            <person name="Xin M."/>
            <person name="Ma C."/>
            <person name="Schmutz J."/>
            <person name="Wing R.A."/>
            <person name="Mitchell-Olds T."/>
            <person name="Schumaker K.S."/>
            <person name="Wang X."/>
        </authorList>
    </citation>
    <scope>NUCLEOTIDE SEQUENCE [LARGE SCALE GENOMIC DNA]</scope>
</reference>
<protein>
    <recommendedName>
        <fullName evidence="3">Retrotransposon Copia-like N-terminal domain-containing protein</fullName>
    </recommendedName>
</protein>
<organism evidence="1 2">
    <name type="scientific">Eutrema salsugineum</name>
    <name type="common">Saltwater cress</name>
    <name type="synonym">Sisymbrium salsugineum</name>
    <dbReference type="NCBI Taxonomy" id="72664"/>
    <lineage>
        <taxon>Eukaryota</taxon>
        <taxon>Viridiplantae</taxon>
        <taxon>Streptophyta</taxon>
        <taxon>Embryophyta</taxon>
        <taxon>Tracheophyta</taxon>
        <taxon>Spermatophyta</taxon>
        <taxon>Magnoliopsida</taxon>
        <taxon>eudicotyledons</taxon>
        <taxon>Gunneridae</taxon>
        <taxon>Pentapetalae</taxon>
        <taxon>rosids</taxon>
        <taxon>malvids</taxon>
        <taxon>Brassicales</taxon>
        <taxon>Brassicaceae</taxon>
        <taxon>Eutremeae</taxon>
        <taxon>Eutrema</taxon>
    </lineage>
</organism>
<accession>V4L7J4</accession>
<proteinExistence type="predicted"/>
<feature type="non-terminal residue" evidence="1">
    <location>
        <position position="1"/>
    </location>
</feature>
<evidence type="ECO:0000313" key="2">
    <source>
        <dbReference type="Proteomes" id="UP000030689"/>
    </source>
</evidence>
<dbReference type="Proteomes" id="UP000030689">
    <property type="component" value="Unassembled WGS sequence"/>
</dbReference>
<evidence type="ECO:0000313" key="1">
    <source>
        <dbReference type="EMBL" id="ESQ38312.1"/>
    </source>
</evidence>
<name>V4L7J4_EUTSA</name>
<gene>
    <name evidence="1" type="ORF">EUTSA_v10029519mg</name>
</gene>
<dbReference type="AlphaFoldDB" id="V4L7J4"/>
<keyword evidence="2" id="KW-1185">Reference proteome</keyword>
<sequence length="113" mass="12898">NFTAVFAKLSSILTLTGFNYKEWKSKVKIVLGCMDLDLALRMEQPTSPTDTSTAEYKAVHENWERSNRISLMIILDTIPETFRGNEKISDLKQFLAEMDLRFASSVICSKFNP</sequence>
<dbReference type="Gramene" id="ESQ38312">
    <property type="protein sequence ID" value="ESQ38312"/>
    <property type="gene ID" value="EUTSA_v10029519mg"/>
</dbReference>
<dbReference type="EMBL" id="KI517537">
    <property type="protein sequence ID" value="ESQ38312.1"/>
    <property type="molecule type" value="Genomic_DNA"/>
</dbReference>
<dbReference type="KEGG" id="eus:EUTSA_v10029519mg"/>